<reference evidence="1 2" key="1">
    <citation type="submission" date="2013-02" db="EMBL/GenBank/DDBJ databases">
        <title>Whole genome shotgun sequence of Gordonia malaquae NBRC 108250.</title>
        <authorList>
            <person name="Yoshida I."/>
            <person name="Hosoyama A."/>
            <person name="Tsuchikane K."/>
            <person name="Ando Y."/>
            <person name="Baba S."/>
            <person name="Ohji S."/>
            <person name="Hamada M."/>
            <person name="Tamura T."/>
            <person name="Yamazoe A."/>
            <person name="Yamazaki S."/>
            <person name="Fujita N."/>
        </authorList>
    </citation>
    <scope>NUCLEOTIDE SEQUENCE [LARGE SCALE GENOMIC DNA]</scope>
    <source>
        <strain evidence="1 2">NBRC 108250</strain>
    </source>
</reference>
<comment type="caution">
    <text evidence="1">The sequence shown here is derived from an EMBL/GenBank/DDBJ whole genome shotgun (WGS) entry which is preliminary data.</text>
</comment>
<accession>M3UZ59</accession>
<organism evidence="1 2">
    <name type="scientific">Gordonia malaquae NBRC 108250</name>
    <dbReference type="NCBI Taxonomy" id="1223542"/>
    <lineage>
        <taxon>Bacteria</taxon>
        <taxon>Bacillati</taxon>
        <taxon>Actinomycetota</taxon>
        <taxon>Actinomycetes</taxon>
        <taxon>Mycobacteriales</taxon>
        <taxon>Gordoniaceae</taxon>
        <taxon>Gordonia</taxon>
    </lineage>
</organism>
<name>M3UZ59_GORML</name>
<dbReference type="Pfam" id="PF09956">
    <property type="entry name" value="Phage_cement_2"/>
    <property type="match status" value="1"/>
</dbReference>
<dbReference type="OrthoDB" id="4377158at2"/>
<keyword evidence="2" id="KW-1185">Reference proteome</keyword>
<dbReference type="RefSeq" id="WP_008380832.1">
    <property type="nucleotide sequence ID" value="NZ_BAOP01000030.1"/>
</dbReference>
<dbReference type="EMBL" id="BAOP01000030">
    <property type="protein sequence ID" value="GAC81232.1"/>
    <property type="molecule type" value="Genomic_DNA"/>
</dbReference>
<dbReference type="AlphaFoldDB" id="M3UZ59"/>
<gene>
    <name evidence="1" type="ORF">GM1_030_00610</name>
</gene>
<proteinExistence type="predicted"/>
<dbReference type="Proteomes" id="UP000035009">
    <property type="component" value="Unassembled WGS sequence"/>
</dbReference>
<evidence type="ECO:0008006" key="3">
    <source>
        <dbReference type="Google" id="ProtNLM"/>
    </source>
</evidence>
<protein>
    <recommendedName>
        <fullName evidence="3">DUF2190 domain-containing protein</fullName>
    </recommendedName>
</protein>
<dbReference type="InterPro" id="IPR011231">
    <property type="entry name" value="Phage_VT1-Sakai_H0018"/>
</dbReference>
<evidence type="ECO:0000313" key="2">
    <source>
        <dbReference type="Proteomes" id="UP000035009"/>
    </source>
</evidence>
<sequence>MANEAIPLYRPGADVSATPTAAVKGKTFVNVSGAMAGQLVKVAPAAAAALVFGVAAFDAPIGGTVAVIRGAKTILPVTAGGVLAAGDEVEVGAGGKAVKLASGAAVGRALDAAAADADVFIELY</sequence>
<dbReference type="eggNOG" id="ENOG5033C14">
    <property type="taxonomic scope" value="Bacteria"/>
</dbReference>
<evidence type="ECO:0000313" key="1">
    <source>
        <dbReference type="EMBL" id="GAC81232.1"/>
    </source>
</evidence>
<dbReference type="STRING" id="410332.SAMN04488550_4130"/>